<dbReference type="InterPro" id="IPR028896">
    <property type="entry name" value="GcvT/YgfZ/DmdA"/>
</dbReference>
<evidence type="ECO:0000313" key="4">
    <source>
        <dbReference type="Proteomes" id="UP000467322"/>
    </source>
</evidence>
<evidence type="ECO:0000259" key="2">
    <source>
        <dbReference type="Pfam" id="PF01571"/>
    </source>
</evidence>
<dbReference type="AlphaFoldDB" id="A0A845LWG6"/>
<protein>
    <submittedName>
        <fullName evidence="3">Aminomethyl transferase family protein</fullName>
    </submittedName>
</protein>
<dbReference type="SUPFAM" id="SSF103025">
    <property type="entry name" value="Folate-binding domain"/>
    <property type="match status" value="1"/>
</dbReference>
<dbReference type="InterPro" id="IPR006222">
    <property type="entry name" value="GCVT_N"/>
</dbReference>
<gene>
    <name evidence="3" type="ORF">GQE99_01485</name>
</gene>
<dbReference type="SUPFAM" id="SSF101790">
    <property type="entry name" value="Aminomethyltransferase beta-barrel domain"/>
    <property type="match status" value="1"/>
</dbReference>
<evidence type="ECO:0000256" key="1">
    <source>
        <dbReference type="PIRSR" id="PIRSR006487-1"/>
    </source>
</evidence>
<dbReference type="GO" id="GO:0016740">
    <property type="term" value="F:transferase activity"/>
    <property type="evidence" value="ECO:0007669"/>
    <property type="project" value="UniProtKB-KW"/>
</dbReference>
<sequence length="440" mass="49645">MRACLKWEETRMSKEVIQFLRMTPPGYHPGFGGPEFTDWMDEQMSWKTTAYIGDWSFLWDVELSGPDAEKLLKSICTNSFENFTPGKAKHAIMCNDAGQVAGEGVLMRMSDDTFRTQSASAFWAAYQAEESGLDVKWREIKTFQLQVSGPAALSICQKVTGETLDDIKFMHFREMKIAGCTVYALRQGMAGEPGFEFHGDEADIETVRAAILEAGEEFGIRRLGRRTAMINHLEAAFPTGAWHYLMAHFLPQDQGFFPFLGANFDTGGVLPVLRGSLEPEDVNEILFTPYELGWGKMVKFDHDFKGRDALEKAVNEPSRCRVTLEFNSEDVVDIYASLFQEGEHYDYLDIPTPHRWMVWADEVQKDGAKVGISSTPGYSYYFRKVLALAFLDETQAGIGNEVEIVWGAPGHPKKLIRAKVCPAPYKQDNRRAEMKTLETA</sequence>
<dbReference type="PANTHER" id="PTHR43757:SF2">
    <property type="entry name" value="AMINOMETHYLTRANSFERASE, MITOCHONDRIAL"/>
    <property type="match status" value="1"/>
</dbReference>
<name>A0A845LWG6_9RHOB</name>
<organism evidence="3 4">
    <name type="scientific">Maritimibacter harenae</name>
    <dbReference type="NCBI Taxonomy" id="2606218"/>
    <lineage>
        <taxon>Bacteria</taxon>
        <taxon>Pseudomonadati</taxon>
        <taxon>Pseudomonadota</taxon>
        <taxon>Alphaproteobacteria</taxon>
        <taxon>Rhodobacterales</taxon>
        <taxon>Roseobacteraceae</taxon>
        <taxon>Maritimibacter</taxon>
    </lineage>
</organism>
<proteinExistence type="predicted"/>
<feature type="domain" description="GCVT N-terminal" evidence="2">
    <location>
        <begin position="35"/>
        <end position="238"/>
    </location>
</feature>
<dbReference type="InterPro" id="IPR027266">
    <property type="entry name" value="TrmE/GcvT-like"/>
</dbReference>
<dbReference type="Proteomes" id="UP000467322">
    <property type="component" value="Unassembled WGS sequence"/>
</dbReference>
<dbReference type="Gene3D" id="3.30.1360.120">
    <property type="entry name" value="Probable tRNA modification gtpase trme, domain 1"/>
    <property type="match status" value="1"/>
</dbReference>
<dbReference type="InterPro" id="IPR029043">
    <property type="entry name" value="GcvT/YgfZ_C"/>
</dbReference>
<comment type="caution">
    <text evidence="3">The sequence shown here is derived from an EMBL/GenBank/DDBJ whole genome shotgun (WGS) entry which is preliminary data.</text>
</comment>
<feature type="binding site" evidence="1">
    <location>
        <position position="196"/>
    </location>
    <ligand>
        <name>substrate</name>
    </ligand>
</feature>
<keyword evidence="4" id="KW-1185">Reference proteome</keyword>
<dbReference type="PIRSF" id="PIRSF006487">
    <property type="entry name" value="GcvT"/>
    <property type="match status" value="1"/>
</dbReference>
<dbReference type="Pfam" id="PF01571">
    <property type="entry name" value="GCV_T"/>
    <property type="match status" value="1"/>
</dbReference>
<dbReference type="EMBL" id="WTUX01000003">
    <property type="protein sequence ID" value="MZR11696.1"/>
    <property type="molecule type" value="Genomic_DNA"/>
</dbReference>
<dbReference type="GO" id="GO:0005829">
    <property type="term" value="C:cytosol"/>
    <property type="evidence" value="ECO:0007669"/>
    <property type="project" value="TreeGrafter"/>
</dbReference>
<keyword evidence="3" id="KW-0808">Transferase</keyword>
<dbReference type="PANTHER" id="PTHR43757">
    <property type="entry name" value="AMINOMETHYLTRANSFERASE"/>
    <property type="match status" value="1"/>
</dbReference>
<reference evidence="3 4" key="1">
    <citation type="submission" date="2019-12" db="EMBL/GenBank/DDBJ databases">
        <title>Maritimibacter sp. nov. sp. isolated from sea sand.</title>
        <authorList>
            <person name="Kim J."/>
            <person name="Jeong S.E."/>
            <person name="Jung H.S."/>
            <person name="Jeon C.O."/>
        </authorList>
    </citation>
    <scope>NUCLEOTIDE SEQUENCE [LARGE SCALE GENOMIC DNA]</scope>
    <source>
        <strain evidence="3 4">DP07</strain>
    </source>
</reference>
<evidence type="ECO:0000313" key="3">
    <source>
        <dbReference type="EMBL" id="MZR11696.1"/>
    </source>
</evidence>
<accession>A0A845LWG6</accession>